<feature type="transmembrane region" description="Helical" evidence="7">
    <location>
        <begin position="17"/>
        <end position="38"/>
    </location>
</feature>
<organism evidence="9 10">
    <name type="scientific">Chaetomidium leptoderma</name>
    <dbReference type="NCBI Taxonomy" id="669021"/>
    <lineage>
        <taxon>Eukaryota</taxon>
        <taxon>Fungi</taxon>
        <taxon>Dikarya</taxon>
        <taxon>Ascomycota</taxon>
        <taxon>Pezizomycotina</taxon>
        <taxon>Sordariomycetes</taxon>
        <taxon>Sordariomycetidae</taxon>
        <taxon>Sordariales</taxon>
        <taxon>Chaetomiaceae</taxon>
        <taxon>Chaetomidium</taxon>
    </lineage>
</organism>
<evidence type="ECO:0000256" key="2">
    <source>
        <dbReference type="ARBA" id="ARBA00022692"/>
    </source>
</evidence>
<reference evidence="9" key="2">
    <citation type="submission" date="2023-05" db="EMBL/GenBank/DDBJ databases">
        <authorList>
            <consortium name="Lawrence Berkeley National Laboratory"/>
            <person name="Steindorff A."/>
            <person name="Hensen N."/>
            <person name="Bonometti L."/>
            <person name="Westerberg I."/>
            <person name="Brannstrom I.O."/>
            <person name="Guillou S."/>
            <person name="Cros-Aarteil S."/>
            <person name="Calhoun S."/>
            <person name="Haridas S."/>
            <person name="Kuo A."/>
            <person name="Mondo S."/>
            <person name="Pangilinan J."/>
            <person name="Riley R."/>
            <person name="Labutti K."/>
            <person name="Andreopoulos B."/>
            <person name="Lipzen A."/>
            <person name="Chen C."/>
            <person name="Yanf M."/>
            <person name="Daum C."/>
            <person name="Ng V."/>
            <person name="Clum A."/>
            <person name="Ohm R."/>
            <person name="Martin F."/>
            <person name="Silar P."/>
            <person name="Natvig D."/>
            <person name="Lalanne C."/>
            <person name="Gautier V."/>
            <person name="Ament-Velasquez S.L."/>
            <person name="Kruys A."/>
            <person name="Hutchinson M.I."/>
            <person name="Powell A.J."/>
            <person name="Barry K."/>
            <person name="Miller A.N."/>
            <person name="Grigoriev I.V."/>
            <person name="Debuchy R."/>
            <person name="Gladieux P."/>
            <person name="Thoren M.H."/>
            <person name="Johannesson H."/>
        </authorList>
    </citation>
    <scope>NUCLEOTIDE SEQUENCE</scope>
    <source>
        <strain evidence="9">CBS 538.74</strain>
    </source>
</reference>
<evidence type="ECO:0000256" key="5">
    <source>
        <dbReference type="ARBA" id="ARBA00038359"/>
    </source>
</evidence>
<feature type="transmembrane region" description="Helical" evidence="7">
    <location>
        <begin position="50"/>
        <end position="75"/>
    </location>
</feature>
<comment type="caution">
    <text evidence="9">The sequence shown here is derived from an EMBL/GenBank/DDBJ whole genome shotgun (WGS) entry which is preliminary data.</text>
</comment>
<feature type="transmembrane region" description="Helical" evidence="7">
    <location>
        <begin position="95"/>
        <end position="120"/>
    </location>
</feature>
<dbReference type="InterPro" id="IPR052337">
    <property type="entry name" value="SAT4-like"/>
</dbReference>
<comment type="subcellular location">
    <subcellularLocation>
        <location evidence="1">Membrane</location>
        <topology evidence="1">Multi-pass membrane protein</topology>
    </subcellularLocation>
</comment>
<keyword evidence="10" id="KW-1185">Reference proteome</keyword>
<evidence type="ECO:0000313" key="10">
    <source>
        <dbReference type="Proteomes" id="UP001302745"/>
    </source>
</evidence>
<evidence type="ECO:0000256" key="4">
    <source>
        <dbReference type="ARBA" id="ARBA00023136"/>
    </source>
</evidence>
<evidence type="ECO:0000259" key="8">
    <source>
        <dbReference type="Pfam" id="PF20684"/>
    </source>
</evidence>
<dbReference type="Pfam" id="PF20684">
    <property type="entry name" value="Fung_rhodopsin"/>
    <property type="match status" value="1"/>
</dbReference>
<sequence length="387" mass="41962">MSAPGAGLPDENKGPEILGASVTVTTIALIAVIIRLVVRRRMVRRVGTDDYAMVIAMLLSLGGLVVIIGQVLYGAGRHAAYLDPQVNSMGLKYNFAGQAIYMWALPAVKMSVGFFLLRIAPNKTYRRILQGVMVFTVAYTMVCFMTLLLQCQNLAVLWDPTVKTTCWSMSTLQGLSYTSCVVNILTDVFFAILPIPMLWNVQINARTRASLICILGLGIFACAAGIVKAAFISNYGKTGDFLWDSANLTIWYSVECNVGILAGCLPCLKPLFKRILVSSLGYGSSNKKDTGSGYKLRSHSHASTPKGSKYIRSRSPLPAKVRNPVKASTMIGDNISEESILSQSQPQGITKTTVVTVDSAETDARYHGGSGWSATSGFREQRVDDSM</sequence>
<gene>
    <name evidence="9" type="ORF">C8A00DRAFT_30321</name>
</gene>
<keyword evidence="3 7" id="KW-1133">Transmembrane helix</keyword>
<dbReference type="AlphaFoldDB" id="A0AAN7A1F8"/>
<evidence type="ECO:0000256" key="6">
    <source>
        <dbReference type="SAM" id="MobiDB-lite"/>
    </source>
</evidence>
<dbReference type="InterPro" id="IPR049326">
    <property type="entry name" value="Rhodopsin_dom_fungi"/>
</dbReference>
<evidence type="ECO:0000313" key="9">
    <source>
        <dbReference type="EMBL" id="KAK4156771.1"/>
    </source>
</evidence>
<feature type="region of interest" description="Disordered" evidence="6">
    <location>
        <begin position="365"/>
        <end position="387"/>
    </location>
</feature>
<evidence type="ECO:0000256" key="7">
    <source>
        <dbReference type="SAM" id="Phobius"/>
    </source>
</evidence>
<evidence type="ECO:0000256" key="3">
    <source>
        <dbReference type="ARBA" id="ARBA00022989"/>
    </source>
</evidence>
<accession>A0AAN7A1F8</accession>
<keyword evidence="2 7" id="KW-0812">Transmembrane</keyword>
<evidence type="ECO:0000256" key="1">
    <source>
        <dbReference type="ARBA" id="ARBA00004141"/>
    </source>
</evidence>
<name>A0AAN7A1F8_9PEZI</name>
<protein>
    <submittedName>
        <fullName evidence="9">Decarboxylase</fullName>
    </submittedName>
</protein>
<reference evidence="9" key="1">
    <citation type="journal article" date="2023" name="Mol. Phylogenet. Evol.">
        <title>Genome-scale phylogeny and comparative genomics of the fungal order Sordariales.</title>
        <authorList>
            <person name="Hensen N."/>
            <person name="Bonometti L."/>
            <person name="Westerberg I."/>
            <person name="Brannstrom I.O."/>
            <person name="Guillou S."/>
            <person name="Cros-Aarteil S."/>
            <person name="Calhoun S."/>
            <person name="Haridas S."/>
            <person name="Kuo A."/>
            <person name="Mondo S."/>
            <person name="Pangilinan J."/>
            <person name="Riley R."/>
            <person name="LaButti K."/>
            <person name="Andreopoulos B."/>
            <person name="Lipzen A."/>
            <person name="Chen C."/>
            <person name="Yan M."/>
            <person name="Daum C."/>
            <person name="Ng V."/>
            <person name="Clum A."/>
            <person name="Steindorff A."/>
            <person name="Ohm R.A."/>
            <person name="Martin F."/>
            <person name="Silar P."/>
            <person name="Natvig D.O."/>
            <person name="Lalanne C."/>
            <person name="Gautier V."/>
            <person name="Ament-Velasquez S.L."/>
            <person name="Kruys A."/>
            <person name="Hutchinson M.I."/>
            <person name="Powell A.J."/>
            <person name="Barry K."/>
            <person name="Miller A.N."/>
            <person name="Grigoriev I.V."/>
            <person name="Debuchy R."/>
            <person name="Gladieux P."/>
            <person name="Hiltunen Thoren M."/>
            <person name="Johannesson H."/>
        </authorList>
    </citation>
    <scope>NUCLEOTIDE SEQUENCE</scope>
    <source>
        <strain evidence="9">CBS 538.74</strain>
    </source>
</reference>
<dbReference type="Proteomes" id="UP001302745">
    <property type="component" value="Unassembled WGS sequence"/>
</dbReference>
<feature type="transmembrane region" description="Helical" evidence="7">
    <location>
        <begin position="211"/>
        <end position="230"/>
    </location>
</feature>
<proteinExistence type="inferred from homology"/>
<dbReference type="PANTHER" id="PTHR33048:SF167">
    <property type="entry name" value="INTEGRAL MEMBRANE PROTEIN"/>
    <property type="match status" value="1"/>
</dbReference>
<keyword evidence="4 7" id="KW-0472">Membrane</keyword>
<dbReference type="PANTHER" id="PTHR33048">
    <property type="entry name" value="PTH11-LIKE INTEGRAL MEMBRANE PROTEIN (AFU_ORTHOLOGUE AFUA_5G11245)"/>
    <property type="match status" value="1"/>
</dbReference>
<dbReference type="GO" id="GO:0016020">
    <property type="term" value="C:membrane"/>
    <property type="evidence" value="ECO:0007669"/>
    <property type="project" value="UniProtKB-SubCell"/>
</dbReference>
<feature type="transmembrane region" description="Helical" evidence="7">
    <location>
        <begin position="132"/>
        <end position="155"/>
    </location>
</feature>
<feature type="region of interest" description="Disordered" evidence="6">
    <location>
        <begin position="284"/>
        <end position="314"/>
    </location>
</feature>
<feature type="transmembrane region" description="Helical" evidence="7">
    <location>
        <begin position="175"/>
        <end position="199"/>
    </location>
</feature>
<dbReference type="EMBL" id="MU856861">
    <property type="protein sequence ID" value="KAK4156771.1"/>
    <property type="molecule type" value="Genomic_DNA"/>
</dbReference>
<feature type="domain" description="Rhodopsin" evidence="8">
    <location>
        <begin position="34"/>
        <end position="274"/>
    </location>
</feature>
<feature type="transmembrane region" description="Helical" evidence="7">
    <location>
        <begin position="250"/>
        <end position="268"/>
    </location>
</feature>
<comment type="similarity">
    <text evidence="5">Belongs to the SAT4 family.</text>
</comment>